<keyword evidence="5" id="KW-0812">Transmembrane</keyword>
<dbReference type="SUPFAM" id="SSF158855">
    <property type="entry name" value="Lipase chaperone-like"/>
    <property type="match status" value="1"/>
</dbReference>
<keyword evidence="4" id="KW-0997">Cell inner membrane</keyword>
<dbReference type="Pfam" id="PF03280">
    <property type="entry name" value="Lipase_chap"/>
    <property type="match status" value="1"/>
</dbReference>
<evidence type="ECO:0000256" key="1">
    <source>
        <dbReference type="ARBA" id="ARBA00004383"/>
    </source>
</evidence>
<dbReference type="InterPro" id="IPR004961">
    <property type="entry name" value="Lipase_chaperone"/>
</dbReference>
<evidence type="ECO:0000256" key="7">
    <source>
        <dbReference type="ARBA" id="ARBA00022989"/>
    </source>
</evidence>
<keyword evidence="9" id="KW-0472">Membrane</keyword>
<dbReference type="EMBL" id="CATYWO010000004">
    <property type="protein sequence ID" value="CAJ0794142.1"/>
    <property type="molecule type" value="Genomic_DNA"/>
</dbReference>
<evidence type="ECO:0000256" key="10">
    <source>
        <dbReference type="ARBA" id="ARBA00023186"/>
    </source>
</evidence>
<accession>A0ABN9IVF0</accession>
<evidence type="ECO:0000256" key="9">
    <source>
        <dbReference type="ARBA" id="ARBA00023136"/>
    </source>
</evidence>
<dbReference type="RefSeq" id="WP_316658282.1">
    <property type="nucleotide sequence ID" value="NZ_CATYWO010000004.1"/>
</dbReference>
<evidence type="ECO:0000256" key="3">
    <source>
        <dbReference type="ARBA" id="ARBA00022475"/>
    </source>
</evidence>
<organism evidence="13 14">
    <name type="scientific">Ralstonia condita</name>
    <dbReference type="NCBI Taxonomy" id="3058600"/>
    <lineage>
        <taxon>Bacteria</taxon>
        <taxon>Pseudomonadati</taxon>
        <taxon>Pseudomonadota</taxon>
        <taxon>Betaproteobacteria</taxon>
        <taxon>Burkholderiales</taxon>
        <taxon>Burkholderiaceae</taxon>
        <taxon>Ralstonia</taxon>
    </lineage>
</organism>
<evidence type="ECO:0000256" key="2">
    <source>
        <dbReference type="ARBA" id="ARBA00010358"/>
    </source>
</evidence>
<keyword evidence="7" id="KW-1133">Transmembrane helix</keyword>
<reference evidence="13 14" key="1">
    <citation type="submission" date="2023-07" db="EMBL/GenBank/DDBJ databases">
        <authorList>
            <person name="Peeters C."/>
        </authorList>
    </citation>
    <scope>NUCLEOTIDE SEQUENCE [LARGE SCALE GENOMIC DNA]</scope>
    <source>
        <strain evidence="13 14">LMG 7141</strain>
    </source>
</reference>
<sequence length="350" mass="38126">MKTRSPSMQPMTFVVAVLAAAVAAGGVFWWHASGGVQARSASAPPTAGGAFIGSVGSTQDPIAAQPPELADTQAPDGLHVDAQGHLIMEAANREVFDYFLDVPASLPETRRVAMAEAHLRAKLTTPALTEAQSLLQRYLGYRKALAAQGEDRRAKPSIEQLQQRPELIGTLRQQLAARAALRQQYLGRDVAQAWYGDDDAMDAAALDRMAVMIDPSLTPEQRATRIAAIDANLPPSIQQARRDASAPLMLANDMASWTKQGLSDAQIRQRLSAQGINDVVADRLIQGNREDADWHARYDAYARERDRISHFAGLSESDRTAQIAQLRQQTFTASNERLRAQALDGLAQRK</sequence>
<comment type="similarity">
    <text evidence="2">Belongs to the lipase chaperone family.</text>
</comment>
<protein>
    <recommendedName>
        <fullName evidence="11">Lipase helper protein</fullName>
    </recommendedName>
    <alternativeName>
        <fullName evidence="12">Lipase modulator</fullName>
    </alternativeName>
</protein>
<keyword evidence="6" id="KW-0442">Lipid degradation</keyword>
<proteinExistence type="inferred from homology"/>
<keyword evidence="3" id="KW-1003">Cell membrane</keyword>
<gene>
    <name evidence="13" type="primary">lifO</name>
    <name evidence="13" type="ORF">LMG7141_02898</name>
</gene>
<evidence type="ECO:0000256" key="6">
    <source>
        <dbReference type="ARBA" id="ARBA00022963"/>
    </source>
</evidence>
<evidence type="ECO:0000313" key="13">
    <source>
        <dbReference type="EMBL" id="CAJ0794142.1"/>
    </source>
</evidence>
<evidence type="ECO:0000256" key="11">
    <source>
        <dbReference type="ARBA" id="ARBA00030948"/>
    </source>
</evidence>
<keyword evidence="14" id="KW-1185">Reference proteome</keyword>
<comment type="caution">
    <text evidence="13">The sequence shown here is derived from an EMBL/GenBank/DDBJ whole genome shotgun (WGS) entry which is preliminary data.</text>
</comment>
<evidence type="ECO:0000256" key="8">
    <source>
        <dbReference type="ARBA" id="ARBA00023098"/>
    </source>
</evidence>
<keyword evidence="10" id="KW-0143">Chaperone</keyword>
<keyword evidence="8" id="KW-0443">Lipid metabolism</keyword>
<evidence type="ECO:0000256" key="12">
    <source>
        <dbReference type="ARBA" id="ARBA00031542"/>
    </source>
</evidence>
<name>A0ABN9IVF0_9RALS</name>
<evidence type="ECO:0000256" key="4">
    <source>
        <dbReference type="ARBA" id="ARBA00022519"/>
    </source>
</evidence>
<evidence type="ECO:0000256" key="5">
    <source>
        <dbReference type="ARBA" id="ARBA00022692"/>
    </source>
</evidence>
<evidence type="ECO:0000313" key="14">
    <source>
        <dbReference type="Proteomes" id="UP001189616"/>
    </source>
</evidence>
<comment type="subcellular location">
    <subcellularLocation>
        <location evidence="1">Cell inner membrane</location>
        <topology evidence="1">Single-pass membrane protein</topology>
        <orientation evidence="1">Periplasmic side</orientation>
    </subcellularLocation>
</comment>
<dbReference type="Proteomes" id="UP001189616">
    <property type="component" value="Unassembled WGS sequence"/>
</dbReference>